<accession>A0A9Q3WQP7</accession>
<feature type="non-terminal residue" evidence="2">
    <location>
        <position position="69"/>
    </location>
</feature>
<gene>
    <name evidence="2" type="ORF">KBY27_22765</name>
</gene>
<organism evidence="2 3">
    <name type="scientific">Ruegeria pomeroyi</name>
    <dbReference type="NCBI Taxonomy" id="89184"/>
    <lineage>
        <taxon>Bacteria</taxon>
        <taxon>Pseudomonadati</taxon>
        <taxon>Pseudomonadota</taxon>
        <taxon>Alphaproteobacteria</taxon>
        <taxon>Rhodobacterales</taxon>
        <taxon>Roseobacteraceae</taxon>
        <taxon>Ruegeria</taxon>
    </lineage>
</organism>
<name>A0A9Q3WQP7_9RHOB</name>
<sequence length="69" mass="7920">MKSSDHRWFGPCGIAMGIRAPTARLRPPRLRTVNHPKKKEPSNTRETPVTPHGFKQKANRITRYNNTVL</sequence>
<evidence type="ECO:0000313" key="3">
    <source>
        <dbReference type="Proteomes" id="UP000813672"/>
    </source>
</evidence>
<protein>
    <submittedName>
        <fullName evidence="2">Uncharacterized protein</fullName>
    </submittedName>
</protein>
<reference evidence="2" key="1">
    <citation type="journal article" date="2021" name="Environ. Microbiol.">
        <title>Cryptic niche differentiation of novel sediment ecotypes of Rugeria pomeroyi correlates with nitrate respiration.</title>
        <authorList>
            <person name="Lin X."/>
            <person name="McNichol J."/>
            <person name="Chu X."/>
            <person name="Qian Y."/>
            <person name="Luo H."/>
        </authorList>
    </citation>
    <scope>NUCLEOTIDE SEQUENCE</scope>
    <source>
        <strain evidence="2">SZCCDBB064</strain>
    </source>
</reference>
<evidence type="ECO:0000313" key="2">
    <source>
        <dbReference type="EMBL" id="MCE8540294.1"/>
    </source>
</evidence>
<feature type="compositionally biased region" description="Basic residues" evidence="1">
    <location>
        <begin position="26"/>
        <end position="38"/>
    </location>
</feature>
<comment type="caution">
    <text evidence="2">The sequence shown here is derived from an EMBL/GenBank/DDBJ whole genome shotgun (WGS) entry which is preliminary data.</text>
</comment>
<dbReference type="EMBL" id="JAGQAF010000036">
    <property type="protein sequence ID" value="MCE8540294.1"/>
    <property type="molecule type" value="Genomic_DNA"/>
</dbReference>
<proteinExistence type="predicted"/>
<dbReference type="Proteomes" id="UP000813672">
    <property type="component" value="Unassembled WGS sequence"/>
</dbReference>
<dbReference type="AlphaFoldDB" id="A0A9Q3WQP7"/>
<evidence type="ECO:0000256" key="1">
    <source>
        <dbReference type="SAM" id="MobiDB-lite"/>
    </source>
</evidence>
<feature type="region of interest" description="Disordered" evidence="1">
    <location>
        <begin position="19"/>
        <end position="57"/>
    </location>
</feature>